<dbReference type="InterPro" id="IPR013783">
    <property type="entry name" value="Ig-like_fold"/>
</dbReference>
<dbReference type="Gene3D" id="2.60.40.10">
    <property type="entry name" value="Immunoglobulins"/>
    <property type="match status" value="1"/>
</dbReference>
<evidence type="ECO:0000256" key="2">
    <source>
        <dbReference type="SAM" id="Phobius"/>
    </source>
</evidence>
<keyword evidence="2" id="KW-0472">Membrane</keyword>
<reference evidence="4 5" key="1">
    <citation type="submission" date="2024-04" db="EMBL/GenBank/DDBJ databases">
        <title>Tritrichomonas musculus Genome.</title>
        <authorList>
            <person name="Alves-Ferreira E."/>
            <person name="Grigg M."/>
            <person name="Lorenzi H."/>
            <person name="Galac M."/>
        </authorList>
    </citation>
    <scope>NUCLEOTIDE SEQUENCE [LARGE SCALE GENOMIC DNA]</scope>
    <source>
        <strain evidence="4 5">EAF2021</strain>
    </source>
</reference>
<keyword evidence="2" id="KW-0812">Transmembrane</keyword>
<feature type="chain" id="PRO_5046971753" evidence="3">
    <location>
        <begin position="17"/>
        <end position="287"/>
    </location>
</feature>
<feature type="transmembrane region" description="Helical" evidence="2">
    <location>
        <begin position="241"/>
        <end position="262"/>
    </location>
</feature>
<keyword evidence="3" id="KW-0732">Signal</keyword>
<evidence type="ECO:0000313" key="5">
    <source>
        <dbReference type="Proteomes" id="UP001470230"/>
    </source>
</evidence>
<evidence type="ECO:0000256" key="1">
    <source>
        <dbReference type="SAM" id="MobiDB-lite"/>
    </source>
</evidence>
<evidence type="ECO:0000313" key="4">
    <source>
        <dbReference type="EMBL" id="KAK8895643.1"/>
    </source>
</evidence>
<evidence type="ECO:0000256" key="3">
    <source>
        <dbReference type="SAM" id="SignalP"/>
    </source>
</evidence>
<organism evidence="4 5">
    <name type="scientific">Tritrichomonas musculus</name>
    <dbReference type="NCBI Taxonomy" id="1915356"/>
    <lineage>
        <taxon>Eukaryota</taxon>
        <taxon>Metamonada</taxon>
        <taxon>Parabasalia</taxon>
        <taxon>Tritrichomonadida</taxon>
        <taxon>Tritrichomonadidae</taxon>
        <taxon>Tritrichomonas</taxon>
    </lineage>
</organism>
<dbReference type="EMBL" id="JAPFFF010000003">
    <property type="protein sequence ID" value="KAK8895643.1"/>
    <property type="molecule type" value="Genomic_DNA"/>
</dbReference>
<accession>A0ABR2KX07</accession>
<feature type="compositionally biased region" description="Low complexity" evidence="1">
    <location>
        <begin position="24"/>
        <end position="39"/>
    </location>
</feature>
<feature type="region of interest" description="Disordered" evidence="1">
    <location>
        <begin position="23"/>
        <end position="77"/>
    </location>
</feature>
<keyword evidence="5" id="KW-1185">Reference proteome</keyword>
<sequence>MVFIFSILLFIQSINDKEHENEFNNKQNFDNNNPNDQYNQVDDIENQKEFIRNKRRRRRGNRNQFDGAPDNENLNQKCEMPHTRRNFAGQCVCEKGYQTTDASGLGCWKCTERCHLNAQCEKGGICKCINGYKGDGVKSCDIIPPTIKSIDPTEINYKDLNQGFRVNVSYSYLNYVSNEAFCAFGAHLIKTPISGSEMISCPIPPGVKGKSLLRISFNNRDWSQEEVYFTIKGESFDFEIAGVYFLIFAILFAIARAAYVQYKEWKRPGKMSNKSLTLARRRRRGLT</sequence>
<comment type="caution">
    <text evidence="4">The sequence shown here is derived from an EMBL/GenBank/DDBJ whole genome shotgun (WGS) entry which is preliminary data.</text>
</comment>
<protein>
    <submittedName>
        <fullName evidence="4">Matrilin-4</fullName>
    </submittedName>
</protein>
<gene>
    <name evidence="4" type="ORF">M9Y10_024113</name>
</gene>
<proteinExistence type="predicted"/>
<name>A0ABR2KX07_9EUKA</name>
<dbReference type="Proteomes" id="UP001470230">
    <property type="component" value="Unassembled WGS sequence"/>
</dbReference>
<feature type="signal peptide" evidence="3">
    <location>
        <begin position="1"/>
        <end position="16"/>
    </location>
</feature>
<keyword evidence="2" id="KW-1133">Transmembrane helix</keyword>